<feature type="compositionally biased region" description="Basic and acidic residues" evidence="1">
    <location>
        <begin position="164"/>
        <end position="173"/>
    </location>
</feature>
<gene>
    <name evidence="2" type="ORF">NS226_08540</name>
</gene>
<dbReference type="AlphaFoldDB" id="A0A175R9V1"/>
<dbReference type="EMBL" id="LDPZ01000017">
    <property type="protein sequence ID" value="KTQ96088.1"/>
    <property type="molecule type" value="Genomic_DNA"/>
</dbReference>
<organism evidence="2 3">
    <name type="scientific">Aureimonas ureilytica</name>
    <dbReference type="NCBI Taxonomy" id="401562"/>
    <lineage>
        <taxon>Bacteria</taxon>
        <taxon>Pseudomonadati</taxon>
        <taxon>Pseudomonadota</taxon>
        <taxon>Alphaproteobacteria</taxon>
        <taxon>Hyphomicrobiales</taxon>
        <taxon>Aurantimonadaceae</taxon>
        <taxon>Aureimonas</taxon>
    </lineage>
</organism>
<proteinExistence type="predicted"/>
<name>A0A175R9V1_9HYPH</name>
<evidence type="ECO:0000313" key="3">
    <source>
        <dbReference type="Proteomes" id="UP000078272"/>
    </source>
</evidence>
<reference evidence="2 3" key="1">
    <citation type="journal article" date="2016" name="Front. Microbiol.">
        <title>Genomic Resource of Rice Seed Associated Bacteria.</title>
        <authorList>
            <person name="Midha S."/>
            <person name="Bansal K."/>
            <person name="Sharma S."/>
            <person name="Kumar N."/>
            <person name="Patil P.P."/>
            <person name="Chaudhry V."/>
            <person name="Patil P.B."/>
        </authorList>
    </citation>
    <scope>NUCLEOTIDE SEQUENCE [LARGE SCALE GENOMIC DNA]</scope>
    <source>
        <strain evidence="2 3">NS226</strain>
    </source>
</reference>
<evidence type="ECO:0000256" key="1">
    <source>
        <dbReference type="SAM" id="MobiDB-lite"/>
    </source>
</evidence>
<comment type="caution">
    <text evidence="2">The sequence shown here is derived from an EMBL/GenBank/DDBJ whole genome shotgun (WGS) entry which is preliminary data.</text>
</comment>
<evidence type="ECO:0000313" key="2">
    <source>
        <dbReference type="EMBL" id="KTQ96088.1"/>
    </source>
</evidence>
<feature type="region of interest" description="Disordered" evidence="1">
    <location>
        <begin position="157"/>
        <end position="176"/>
    </location>
</feature>
<dbReference type="Proteomes" id="UP000078272">
    <property type="component" value="Unassembled WGS sequence"/>
</dbReference>
<protein>
    <submittedName>
        <fullName evidence="2">Uncharacterized protein</fullName>
    </submittedName>
</protein>
<accession>A0A175R9V1</accession>
<sequence length="239" mass="26259">MRPGVEWIGVKPRLDLARGGAVFAQHRFGGLVGGRQERGFRRVEADGPADERRAAGEFRFVGRAPAGLNHGIGIDREEMGVRRQFEGEVQRQTPGERGRASAGLPVHVEKEKRCVAGFEQGQRARQRVVGRTIDHEDDAFARRKLGHQRAQGGVDSLRLVPRGKNGDGPRPIERAAPMKGDTLESLMAPERFQPERLHRLEIGHACQLFGATSLPSWRRQSFSGFASLSASGRSASGRS</sequence>